<evidence type="ECO:0000313" key="2">
    <source>
        <dbReference type="Proteomes" id="UP001198630"/>
    </source>
</evidence>
<organism evidence="1 2">
    <name type="scientific">Rhodococcus rhodochrous</name>
    <dbReference type="NCBI Taxonomy" id="1829"/>
    <lineage>
        <taxon>Bacteria</taxon>
        <taxon>Bacillati</taxon>
        <taxon>Actinomycetota</taxon>
        <taxon>Actinomycetes</taxon>
        <taxon>Mycobacteriales</taxon>
        <taxon>Nocardiaceae</taxon>
        <taxon>Rhodococcus</taxon>
    </lineage>
</organism>
<accession>A0AAW4XME3</accession>
<dbReference type="Pfam" id="PF21790">
    <property type="entry name" value="OGG"/>
    <property type="match status" value="1"/>
</dbReference>
<name>A0AAW4XME3_RHORH</name>
<dbReference type="Proteomes" id="UP001198630">
    <property type="component" value="Unassembled WGS sequence"/>
</dbReference>
<dbReference type="AlphaFoldDB" id="A0AAW4XME3"/>
<evidence type="ECO:0008006" key="3">
    <source>
        <dbReference type="Google" id="ProtNLM"/>
    </source>
</evidence>
<reference evidence="1" key="1">
    <citation type="submission" date="2021-11" db="EMBL/GenBank/DDBJ databases">
        <title>Development of a sustainable strategy for remediation of hydrocarbon-contaminated territories based on the waste exchange concept.</title>
        <authorList>
            <person name="Elkin A."/>
        </authorList>
    </citation>
    <scope>NUCLEOTIDE SEQUENCE</scope>
    <source>
        <strain evidence="1">IEGM 757</strain>
    </source>
</reference>
<evidence type="ECO:0000313" key="1">
    <source>
        <dbReference type="EMBL" id="MCD2114086.1"/>
    </source>
</evidence>
<dbReference type="InterPro" id="IPR048868">
    <property type="entry name" value="OGG-like_put"/>
</dbReference>
<proteinExistence type="predicted"/>
<dbReference type="RefSeq" id="WP_230792193.1">
    <property type="nucleotide sequence ID" value="NZ_JAJNCO010000016.1"/>
</dbReference>
<dbReference type="EMBL" id="JAJNCO010000016">
    <property type="protein sequence ID" value="MCD2114086.1"/>
    <property type="molecule type" value="Genomic_DNA"/>
</dbReference>
<comment type="caution">
    <text evidence="1">The sequence shown here is derived from an EMBL/GenBank/DDBJ whole genome shotgun (WGS) entry which is preliminary data.</text>
</comment>
<sequence>MARTARTDTTVLALPDICRRWLGTDAADRSRAVHKQAIAVDLRWWNTALSESGAPGDPLQIDNAQSGQVLLTRRQVFTAAADLSTSEAVWRLLWLSMAWGTGSRRRLVHRRMRTVAADPHRYVEVLAEAADCSRTDPGTAYALLYPDNRTRIPFLGPAFFTKFLYFAGAGNPAHPSLILDSRVATALHRAGWTSLRSGGRWPADTYQSYTALLARWATEQSASTSRTITSDVLERWLFDHGK</sequence>
<gene>
    <name evidence="1" type="ORF">LQ384_23505</name>
</gene>
<protein>
    <recommendedName>
        <fullName evidence="3">Integrase</fullName>
    </recommendedName>
</protein>